<evidence type="ECO:0008006" key="5">
    <source>
        <dbReference type="Google" id="ProtNLM"/>
    </source>
</evidence>
<feature type="coiled-coil region" evidence="1">
    <location>
        <begin position="517"/>
        <end position="551"/>
    </location>
</feature>
<evidence type="ECO:0000313" key="3">
    <source>
        <dbReference type="EMBL" id="OOF47189.1"/>
    </source>
</evidence>
<proteinExistence type="predicted"/>
<comment type="caution">
    <text evidence="3">The sequence shown here is derived from an EMBL/GenBank/DDBJ whole genome shotgun (WGS) entry which is preliminary data.</text>
</comment>
<dbReference type="Gene3D" id="1.20.5.1230">
    <property type="entry name" value="Apolipoprotein A-I"/>
    <property type="match status" value="1"/>
</dbReference>
<keyword evidence="2" id="KW-1133">Transmembrane helix</keyword>
<sequence>MLSIIQPIVNNIEQFLTESSSNDITNIFFAILIILFFIALIFHFLGKWKNFTDYSPTFLTSISILGTFTGIVSGLLNFDINDIDGSISQLLGGMKTAFLTSVIGITLSLLLKVVFSISIKKHNKGSTDSKDLLNTFNTQAQHIEALKEGITGQGPNSLLSQINTFKTEIIDTNQKLLNIMGSDTEGSLLGQLKLLRTDFSDQHKHIEALKEGITGQGPNSLLSQINTFKTEIIDANQKLLNIMGSDTEGSLLGQLKLLRTDFSDRHKQLENLLTPINTLTNIKVIIENQQNNFESFRLELKKQMESFAEMLSKSATEQVINALKEVITEFNQKLTEQFGENFKELNRAVMALVDWQERYRQQLEQMIEQYQLGIKAISDTEKSVQHIEQSSQTIPTTMAALSEVMTVNQHQISELANHLNAFSELKENAVKAVPEIQQNIQTMLENVSNATQNLTNGLSASSEYLAKSLENSTANLMIGINESSAKLTQSIEHSTNTLNESIQQNNRSLADTATTIKQRNDEMSKNLDNSVKELEKRIQRWTEDFDTSVKQVHNSFTGSMDKMIKEQIESSKKLMSGLTSESENALKATTESMAKQLGNIDKSMQEEINRTMQQMGNALATITRQFTNDYTTLVNEMQKVINAHRQNRY</sequence>
<keyword evidence="1" id="KW-0175">Coiled coil</keyword>
<accession>A0A1V3IYD4</accession>
<evidence type="ECO:0000256" key="2">
    <source>
        <dbReference type="SAM" id="Phobius"/>
    </source>
</evidence>
<evidence type="ECO:0000256" key="1">
    <source>
        <dbReference type="SAM" id="Coils"/>
    </source>
</evidence>
<keyword evidence="2" id="KW-0812">Transmembrane</keyword>
<gene>
    <name evidence="3" type="ORF">BKK51_00555</name>
</gene>
<organism evidence="3 4">
    <name type="scientific">Rodentibacter trehalosifermentans</name>
    <dbReference type="NCBI Taxonomy" id="1908263"/>
    <lineage>
        <taxon>Bacteria</taxon>
        <taxon>Pseudomonadati</taxon>
        <taxon>Pseudomonadota</taxon>
        <taxon>Gammaproteobacteria</taxon>
        <taxon>Pasteurellales</taxon>
        <taxon>Pasteurellaceae</taxon>
        <taxon>Rodentibacter</taxon>
    </lineage>
</organism>
<dbReference type="EMBL" id="MLHK01000002">
    <property type="protein sequence ID" value="OOF47189.1"/>
    <property type="molecule type" value="Genomic_DNA"/>
</dbReference>
<reference evidence="3 4" key="1">
    <citation type="submission" date="2016-10" db="EMBL/GenBank/DDBJ databases">
        <title>Rodentibacter gen. nov. and new species.</title>
        <authorList>
            <person name="Christensen H."/>
        </authorList>
    </citation>
    <scope>NUCLEOTIDE SEQUENCE [LARGE SCALE GENOMIC DNA]</scope>
    <source>
        <strain evidence="3 4">H1983213011</strain>
    </source>
</reference>
<feature type="transmembrane region" description="Helical" evidence="2">
    <location>
        <begin position="96"/>
        <end position="115"/>
    </location>
</feature>
<dbReference type="Proteomes" id="UP000188728">
    <property type="component" value="Unassembled WGS sequence"/>
</dbReference>
<dbReference type="RefSeq" id="WP_077473513.1">
    <property type="nucleotide sequence ID" value="NZ_MLHK01000002.1"/>
</dbReference>
<dbReference type="AlphaFoldDB" id="A0A1V3IYD4"/>
<feature type="transmembrane region" description="Helical" evidence="2">
    <location>
        <begin position="24"/>
        <end position="45"/>
    </location>
</feature>
<keyword evidence="2" id="KW-0472">Membrane</keyword>
<feature type="transmembrane region" description="Helical" evidence="2">
    <location>
        <begin position="57"/>
        <end position="76"/>
    </location>
</feature>
<evidence type="ECO:0000313" key="4">
    <source>
        <dbReference type="Proteomes" id="UP000188728"/>
    </source>
</evidence>
<protein>
    <recommendedName>
        <fullName evidence="5">MotA/TolQ/ExbB proton channel domain-containing protein</fullName>
    </recommendedName>
</protein>
<name>A0A1V3IYD4_9PAST</name>